<name>A0A9E2SD08_9BACT</name>
<dbReference type="PROSITE" id="PS51352">
    <property type="entry name" value="THIOREDOXIN_2"/>
    <property type="match status" value="1"/>
</dbReference>
<dbReference type="EMBL" id="JAHSPG010000013">
    <property type="protein sequence ID" value="MBV4358889.1"/>
    <property type="molecule type" value="Genomic_DNA"/>
</dbReference>
<evidence type="ECO:0000256" key="2">
    <source>
        <dbReference type="ARBA" id="ARBA00023157"/>
    </source>
</evidence>
<keyword evidence="1" id="KW-0201">Cytochrome c-type biogenesis</keyword>
<sequence>MKFISLCCCLLFALVASSQKSFDLTGSLPGKNNIKVELLRDPYGATFVLGSDTVRNGSFHIVCPVDEISLVSIAIHEGKMRSTYNVVLEPAKVTFKMMEDKHTEIDGGKYNQEILGYQKLPAFKKADATFRSLTSGGNIGSLKGTDKEWDAIQLFVEKDAVMSGYLLGKMNNSKDPRTQVMAAIMLSLQPDAEKAIQVVDKAAVQLGEKSHLITAARELKRQQDEMVKHRKDYMTGQQYINFKAATIAGDSIALRNVVETNKYTLVQFWASWCIPCRKEIPLLKKLYTNYHGNGLAIMSFSLDDNKNNWSKASQIENMNWTNVSDLKALGGAVARAYNISSIPANVIIDQHGNIVASNLTGDDIENKVKQLMQ</sequence>
<evidence type="ECO:0000256" key="1">
    <source>
        <dbReference type="ARBA" id="ARBA00022748"/>
    </source>
</evidence>
<dbReference type="PANTHER" id="PTHR42852">
    <property type="entry name" value="THIOL:DISULFIDE INTERCHANGE PROTEIN DSBE"/>
    <property type="match status" value="1"/>
</dbReference>
<evidence type="ECO:0000313" key="7">
    <source>
        <dbReference type="Proteomes" id="UP000812270"/>
    </source>
</evidence>
<dbReference type="PANTHER" id="PTHR42852:SF6">
    <property type="entry name" value="THIOL:DISULFIDE INTERCHANGE PROTEIN DSBE"/>
    <property type="match status" value="1"/>
</dbReference>
<keyword evidence="2" id="KW-1015">Disulfide bond</keyword>
<dbReference type="RefSeq" id="WP_217792605.1">
    <property type="nucleotide sequence ID" value="NZ_JAHSPG010000013.1"/>
</dbReference>
<dbReference type="InterPro" id="IPR013766">
    <property type="entry name" value="Thioredoxin_domain"/>
</dbReference>
<dbReference type="Pfam" id="PF00578">
    <property type="entry name" value="AhpC-TSA"/>
    <property type="match status" value="1"/>
</dbReference>
<proteinExistence type="predicted"/>
<keyword evidence="7" id="KW-1185">Reference proteome</keyword>
<dbReference type="CDD" id="cd02966">
    <property type="entry name" value="TlpA_like_family"/>
    <property type="match status" value="1"/>
</dbReference>
<dbReference type="AlphaFoldDB" id="A0A9E2SD08"/>
<feature type="domain" description="Thioredoxin" evidence="5">
    <location>
        <begin position="233"/>
        <end position="373"/>
    </location>
</feature>
<feature type="chain" id="PRO_5039138949" evidence="4">
    <location>
        <begin position="22"/>
        <end position="373"/>
    </location>
</feature>
<dbReference type="InterPro" id="IPR050553">
    <property type="entry name" value="Thioredoxin_ResA/DsbE_sf"/>
</dbReference>
<keyword evidence="3" id="KW-0676">Redox-active center</keyword>
<dbReference type="Proteomes" id="UP000812270">
    <property type="component" value="Unassembled WGS sequence"/>
</dbReference>
<reference evidence="6" key="1">
    <citation type="submission" date="2021-06" db="EMBL/GenBank/DDBJ databases">
        <authorList>
            <person name="Huq M.A."/>
        </authorList>
    </citation>
    <scope>NUCLEOTIDE SEQUENCE</scope>
    <source>
        <strain evidence="6">MAH-26</strain>
    </source>
</reference>
<evidence type="ECO:0000256" key="4">
    <source>
        <dbReference type="SAM" id="SignalP"/>
    </source>
</evidence>
<feature type="signal peptide" evidence="4">
    <location>
        <begin position="1"/>
        <end position="21"/>
    </location>
</feature>
<organism evidence="6 7">
    <name type="scientific">Pinibacter aurantiacus</name>
    <dbReference type="NCBI Taxonomy" id="2851599"/>
    <lineage>
        <taxon>Bacteria</taxon>
        <taxon>Pseudomonadati</taxon>
        <taxon>Bacteroidota</taxon>
        <taxon>Chitinophagia</taxon>
        <taxon>Chitinophagales</taxon>
        <taxon>Chitinophagaceae</taxon>
        <taxon>Pinibacter</taxon>
    </lineage>
</organism>
<comment type="caution">
    <text evidence="6">The sequence shown here is derived from an EMBL/GenBank/DDBJ whole genome shotgun (WGS) entry which is preliminary data.</text>
</comment>
<evidence type="ECO:0000313" key="6">
    <source>
        <dbReference type="EMBL" id="MBV4358889.1"/>
    </source>
</evidence>
<evidence type="ECO:0000259" key="5">
    <source>
        <dbReference type="PROSITE" id="PS51352"/>
    </source>
</evidence>
<accession>A0A9E2SD08</accession>
<dbReference type="InterPro" id="IPR000866">
    <property type="entry name" value="AhpC/TSA"/>
</dbReference>
<evidence type="ECO:0000256" key="3">
    <source>
        <dbReference type="ARBA" id="ARBA00023284"/>
    </source>
</evidence>
<keyword evidence="4" id="KW-0732">Signal</keyword>
<gene>
    <name evidence="6" type="ORF">KTO63_17110</name>
</gene>
<protein>
    <submittedName>
        <fullName evidence="6">AhpC/TSA family protein</fullName>
    </submittedName>
</protein>
<dbReference type="GO" id="GO:0017004">
    <property type="term" value="P:cytochrome complex assembly"/>
    <property type="evidence" value="ECO:0007669"/>
    <property type="project" value="UniProtKB-KW"/>
</dbReference>